<evidence type="ECO:0000256" key="4">
    <source>
        <dbReference type="SAM" id="SignalP"/>
    </source>
</evidence>
<dbReference type="EMBL" id="CAMXCT010001557">
    <property type="protein sequence ID" value="CAI3991179.1"/>
    <property type="molecule type" value="Genomic_DNA"/>
</dbReference>
<evidence type="ECO:0000259" key="5">
    <source>
        <dbReference type="Pfam" id="PF00248"/>
    </source>
</evidence>
<feature type="chain" id="PRO_5043270488" evidence="4">
    <location>
        <begin position="24"/>
        <end position="758"/>
    </location>
</feature>
<dbReference type="AlphaFoldDB" id="A0A9P1CGF4"/>
<name>A0A9P1CGF4_9DINO</name>
<keyword evidence="9" id="KW-1185">Reference proteome</keyword>
<feature type="signal peptide" evidence="4">
    <location>
        <begin position="1"/>
        <end position="23"/>
    </location>
</feature>
<dbReference type="Proteomes" id="UP001152797">
    <property type="component" value="Unassembled WGS sequence"/>
</dbReference>
<evidence type="ECO:0000256" key="2">
    <source>
        <dbReference type="ARBA" id="ARBA00022857"/>
    </source>
</evidence>
<gene>
    <name evidence="6" type="ORF">C1SCF055_LOCUS18106</name>
</gene>
<comment type="similarity">
    <text evidence="1">Belongs to the aldo/keto reductase family.</text>
</comment>
<sequence>MAHGLTDSMRTLPLLLVAVRAEGAECPNWQIFQAELLAALRAPGLGHTLQRWRPAVLRKALRSTEALSQELMSSAAWDRMSLQPAEEAGHMESREALEKIAGAADRDGRNLTEEDLANLSCIGKPQAGMPWRSHWGKLPRKLALAGQDRVRLRKPEGHGQWNIKASNVFSKHLRAVDSPDFEKFHFFGPSPNMPCLSNLNRALASQEIRQQLGVVIGTLVPLLPFLVRIYQHKRWYHYTNPHTDEMFAQLAEGESSDSTAWEPIQSMVSVNLNLGGDEVPGHGNGGLLWCGEVANGGAPRWVPAPKASVIIFRISNHSWHAVSPGRREPTGVRLTLQIVYAGKVARAGAPRAMGYDLGQRLPEIFEGESPELPPTPSASSWEDQKCHDMLPTKDHNCELMFLSARSSLDGCSKDALWQSACCGSCQNLWLQRAALLQDLRPIQDEIAGFLAVANKDFSRRLSSGQRMPLLAFGTGGLSGQRASDVISYALKTGYRHLDSAASYPSFPDALLSGFLHSGVPREEVFISTKVPTSAMGFDATKRLLERIKDELPGNYADLCMVHWPQSAVAPPENVDPKWWLTLERAGTWQALEAAYDRGICRSLGVSNYLKKHLEELWKYARVKPSVNQLEYTPMAPLQDVLAFCDQHDVAISAFAWNRPHVLNQEELHDLARSLLPEKDLSRELVMKVLMRWFMAQGMAPLFRSSREEVILDMALGLRDIPKLSQGAIDSLRKPISKYPWEYYDGERPWNAAVIASVE</sequence>
<dbReference type="SUPFAM" id="SSF51430">
    <property type="entry name" value="NAD(P)-linked oxidoreductase"/>
    <property type="match status" value="1"/>
</dbReference>
<dbReference type="EMBL" id="CAMXCT030001557">
    <property type="protein sequence ID" value="CAL4778491.1"/>
    <property type="molecule type" value="Genomic_DNA"/>
</dbReference>
<organism evidence="6">
    <name type="scientific">Cladocopium goreaui</name>
    <dbReference type="NCBI Taxonomy" id="2562237"/>
    <lineage>
        <taxon>Eukaryota</taxon>
        <taxon>Sar</taxon>
        <taxon>Alveolata</taxon>
        <taxon>Dinophyceae</taxon>
        <taxon>Suessiales</taxon>
        <taxon>Symbiodiniaceae</taxon>
        <taxon>Cladocopium</taxon>
    </lineage>
</organism>
<evidence type="ECO:0000256" key="1">
    <source>
        <dbReference type="ARBA" id="ARBA00007905"/>
    </source>
</evidence>
<accession>A0A9P1CGF4</accession>
<evidence type="ECO:0000256" key="3">
    <source>
        <dbReference type="ARBA" id="ARBA00023002"/>
    </source>
</evidence>
<dbReference type="Pfam" id="PF00248">
    <property type="entry name" value="Aldo_ket_red"/>
    <property type="match status" value="1"/>
</dbReference>
<reference evidence="7" key="2">
    <citation type="submission" date="2024-04" db="EMBL/GenBank/DDBJ databases">
        <authorList>
            <person name="Chen Y."/>
            <person name="Shah S."/>
            <person name="Dougan E. K."/>
            <person name="Thang M."/>
            <person name="Chan C."/>
        </authorList>
    </citation>
    <scope>NUCLEOTIDE SEQUENCE [LARGE SCALE GENOMIC DNA]</scope>
</reference>
<dbReference type="GO" id="GO:0016616">
    <property type="term" value="F:oxidoreductase activity, acting on the CH-OH group of donors, NAD or NADP as acceptor"/>
    <property type="evidence" value="ECO:0007669"/>
    <property type="project" value="UniProtKB-ARBA"/>
</dbReference>
<dbReference type="Gene3D" id="3.20.20.100">
    <property type="entry name" value="NADP-dependent oxidoreductase domain"/>
    <property type="match status" value="1"/>
</dbReference>
<reference evidence="6" key="1">
    <citation type="submission" date="2022-10" db="EMBL/GenBank/DDBJ databases">
        <authorList>
            <person name="Chen Y."/>
            <person name="Dougan E. K."/>
            <person name="Chan C."/>
            <person name="Rhodes N."/>
            <person name="Thang M."/>
        </authorList>
    </citation>
    <scope>NUCLEOTIDE SEQUENCE</scope>
</reference>
<dbReference type="InterPro" id="IPR020471">
    <property type="entry name" value="AKR"/>
</dbReference>
<evidence type="ECO:0000313" key="8">
    <source>
        <dbReference type="EMBL" id="CAL4778491.1"/>
    </source>
</evidence>
<keyword evidence="2" id="KW-0521">NADP</keyword>
<protein>
    <submittedName>
        <fullName evidence="8">Aldo/keto reductase</fullName>
    </submittedName>
</protein>
<dbReference type="PANTHER" id="PTHR43827">
    <property type="entry name" value="2,5-DIKETO-D-GLUCONIC ACID REDUCTASE"/>
    <property type="match status" value="1"/>
</dbReference>
<comment type="caution">
    <text evidence="6">The sequence shown here is derived from an EMBL/GenBank/DDBJ whole genome shotgun (WGS) entry which is preliminary data.</text>
</comment>
<keyword evidence="3" id="KW-0560">Oxidoreductase</keyword>
<evidence type="ECO:0000313" key="6">
    <source>
        <dbReference type="EMBL" id="CAI3991179.1"/>
    </source>
</evidence>
<evidence type="ECO:0000313" key="7">
    <source>
        <dbReference type="EMBL" id="CAL1144554.1"/>
    </source>
</evidence>
<keyword evidence="4" id="KW-0732">Signal</keyword>
<dbReference type="PANTHER" id="PTHR43827:SF3">
    <property type="entry name" value="NADP-DEPENDENT OXIDOREDUCTASE DOMAIN-CONTAINING PROTEIN"/>
    <property type="match status" value="1"/>
</dbReference>
<dbReference type="InterPro" id="IPR036812">
    <property type="entry name" value="NAD(P)_OxRdtase_dom_sf"/>
</dbReference>
<dbReference type="OrthoDB" id="434107at2759"/>
<dbReference type="EMBL" id="CAMXCT020001557">
    <property type="protein sequence ID" value="CAL1144554.1"/>
    <property type="molecule type" value="Genomic_DNA"/>
</dbReference>
<dbReference type="InterPro" id="IPR018170">
    <property type="entry name" value="Aldo/ket_reductase_CS"/>
</dbReference>
<proteinExistence type="inferred from homology"/>
<dbReference type="CDD" id="cd19071">
    <property type="entry name" value="AKR_AKR1-5-like"/>
    <property type="match status" value="1"/>
</dbReference>
<evidence type="ECO:0000313" key="9">
    <source>
        <dbReference type="Proteomes" id="UP001152797"/>
    </source>
</evidence>
<dbReference type="PROSITE" id="PS00062">
    <property type="entry name" value="ALDOKETO_REDUCTASE_2"/>
    <property type="match status" value="1"/>
</dbReference>
<dbReference type="PRINTS" id="PR00069">
    <property type="entry name" value="ALDKETRDTASE"/>
</dbReference>
<feature type="domain" description="NADP-dependent oxidoreductase" evidence="5">
    <location>
        <begin position="472"/>
        <end position="654"/>
    </location>
</feature>
<dbReference type="InterPro" id="IPR023210">
    <property type="entry name" value="NADP_OxRdtase_dom"/>
</dbReference>